<evidence type="ECO:0000313" key="10">
    <source>
        <dbReference type="EMBL" id="EON95921.1"/>
    </source>
</evidence>
<keyword evidence="6 9" id="KW-1133">Transmembrane helix</keyword>
<dbReference type="RefSeq" id="XP_007919290.1">
    <property type="nucleotide sequence ID" value="XM_007921099.1"/>
</dbReference>
<comment type="similarity">
    <text evidence="2">Belongs to the peptidase A22B family.</text>
</comment>
<evidence type="ECO:0000256" key="8">
    <source>
        <dbReference type="SAM" id="MobiDB-lite"/>
    </source>
</evidence>
<dbReference type="GO" id="GO:0006465">
    <property type="term" value="P:signal peptide processing"/>
    <property type="evidence" value="ECO:0007669"/>
    <property type="project" value="TreeGrafter"/>
</dbReference>
<name>R8B9F9_PHAM7</name>
<dbReference type="SMART" id="SM00730">
    <property type="entry name" value="PSN"/>
    <property type="match status" value="1"/>
</dbReference>
<feature type="transmembrane region" description="Helical" evidence="9">
    <location>
        <begin position="461"/>
        <end position="479"/>
    </location>
</feature>
<dbReference type="Pfam" id="PF04258">
    <property type="entry name" value="Peptidase_A22B"/>
    <property type="match status" value="1"/>
</dbReference>
<protein>
    <submittedName>
        <fullName evidence="10">Putative signal peptide peptidase protein</fullName>
    </submittedName>
</protein>
<keyword evidence="3 9" id="KW-0812">Transmembrane</keyword>
<dbReference type="KEGG" id="tmn:UCRPA7_8587"/>
<feature type="transmembrane region" description="Helical" evidence="9">
    <location>
        <begin position="240"/>
        <end position="264"/>
    </location>
</feature>
<feature type="transmembrane region" description="Helical" evidence="9">
    <location>
        <begin position="330"/>
        <end position="351"/>
    </location>
</feature>
<dbReference type="PANTHER" id="PTHR12174">
    <property type="entry name" value="SIGNAL PEPTIDE PEPTIDASE"/>
    <property type="match status" value="1"/>
</dbReference>
<dbReference type="GO" id="GO:0098553">
    <property type="term" value="C:lumenal side of endoplasmic reticulum membrane"/>
    <property type="evidence" value="ECO:0007669"/>
    <property type="project" value="TreeGrafter"/>
</dbReference>
<dbReference type="EMBL" id="KB933367">
    <property type="protein sequence ID" value="EON95921.1"/>
    <property type="molecule type" value="Genomic_DNA"/>
</dbReference>
<dbReference type="GO" id="GO:0098554">
    <property type="term" value="C:cytoplasmic side of endoplasmic reticulum membrane"/>
    <property type="evidence" value="ECO:0007669"/>
    <property type="project" value="TreeGrafter"/>
</dbReference>
<keyword evidence="11" id="KW-1185">Reference proteome</keyword>
<feature type="region of interest" description="Disordered" evidence="8">
    <location>
        <begin position="513"/>
        <end position="560"/>
    </location>
</feature>
<organism evidence="10 11">
    <name type="scientific">Phaeoacremonium minimum (strain UCR-PA7)</name>
    <name type="common">Esca disease fungus</name>
    <name type="synonym">Togninia minima</name>
    <dbReference type="NCBI Taxonomy" id="1286976"/>
    <lineage>
        <taxon>Eukaryota</taxon>
        <taxon>Fungi</taxon>
        <taxon>Dikarya</taxon>
        <taxon>Ascomycota</taxon>
        <taxon>Pezizomycotina</taxon>
        <taxon>Sordariomycetes</taxon>
        <taxon>Sordariomycetidae</taxon>
        <taxon>Togniniales</taxon>
        <taxon>Togniniaceae</taxon>
        <taxon>Phaeoacremonium</taxon>
    </lineage>
</organism>
<dbReference type="GO" id="GO:0033619">
    <property type="term" value="P:membrane protein proteolysis"/>
    <property type="evidence" value="ECO:0007669"/>
    <property type="project" value="TreeGrafter"/>
</dbReference>
<evidence type="ECO:0000256" key="1">
    <source>
        <dbReference type="ARBA" id="ARBA00004477"/>
    </source>
</evidence>
<feature type="compositionally biased region" description="Basic and acidic residues" evidence="8">
    <location>
        <begin position="513"/>
        <end position="547"/>
    </location>
</feature>
<keyword evidence="7 9" id="KW-0472">Membrane</keyword>
<feature type="transmembrane region" description="Helical" evidence="9">
    <location>
        <begin position="37"/>
        <end position="58"/>
    </location>
</feature>
<keyword evidence="4" id="KW-0378">Hydrolase</keyword>
<comment type="subcellular location">
    <subcellularLocation>
        <location evidence="1">Endoplasmic reticulum membrane</location>
        <topology evidence="1">Multi-pass membrane protein</topology>
    </subcellularLocation>
</comment>
<feature type="transmembrane region" description="Helical" evidence="9">
    <location>
        <begin position="91"/>
        <end position="109"/>
    </location>
</feature>
<dbReference type="MEROPS" id="A22.008"/>
<evidence type="ECO:0000256" key="2">
    <source>
        <dbReference type="ARBA" id="ARBA00006859"/>
    </source>
</evidence>
<evidence type="ECO:0000256" key="5">
    <source>
        <dbReference type="ARBA" id="ARBA00022824"/>
    </source>
</evidence>
<dbReference type="GeneID" id="19329452"/>
<gene>
    <name evidence="10" type="ORF">UCRPA7_8587</name>
</gene>
<feature type="transmembrane region" description="Helical" evidence="9">
    <location>
        <begin position="285"/>
        <end position="310"/>
    </location>
</feature>
<dbReference type="Proteomes" id="UP000014074">
    <property type="component" value="Unassembled WGS sequence"/>
</dbReference>
<dbReference type="OrthoDB" id="29661at2759"/>
<evidence type="ECO:0000256" key="3">
    <source>
        <dbReference type="ARBA" id="ARBA00022692"/>
    </source>
</evidence>
<dbReference type="AlphaFoldDB" id="R8B9F9"/>
<reference evidence="11" key="1">
    <citation type="journal article" date="2013" name="Genome Announc.">
        <title>Draft genome sequence of the ascomycete Phaeoacremonium aleophilum strain UCR-PA7, a causal agent of the esca disease complex in grapevines.</title>
        <authorList>
            <person name="Blanco-Ulate B."/>
            <person name="Rolshausen P."/>
            <person name="Cantu D."/>
        </authorList>
    </citation>
    <scope>NUCLEOTIDE SEQUENCE [LARGE SCALE GENOMIC DNA]</scope>
    <source>
        <strain evidence="11">UCR-PA7</strain>
    </source>
</reference>
<accession>R8B9F9</accession>
<evidence type="ECO:0000256" key="4">
    <source>
        <dbReference type="ARBA" id="ARBA00022801"/>
    </source>
</evidence>
<dbReference type="InterPro" id="IPR007369">
    <property type="entry name" value="Peptidase_A22B_SPP"/>
</dbReference>
<dbReference type="eggNOG" id="KOG2443">
    <property type="taxonomic scope" value="Eukaryota"/>
</dbReference>
<evidence type="ECO:0000256" key="7">
    <source>
        <dbReference type="ARBA" id="ARBA00023136"/>
    </source>
</evidence>
<evidence type="ECO:0000256" key="6">
    <source>
        <dbReference type="ARBA" id="ARBA00022989"/>
    </source>
</evidence>
<evidence type="ECO:0000256" key="9">
    <source>
        <dbReference type="SAM" id="Phobius"/>
    </source>
</evidence>
<feature type="transmembrane region" description="Helical" evidence="9">
    <location>
        <begin position="433"/>
        <end position="455"/>
    </location>
</feature>
<dbReference type="GO" id="GO:0042500">
    <property type="term" value="F:aspartic endopeptidase activity, intramembrane cleaving"/>
    <property type="evidence" value="ECO:0007669"/>
    <property type="project" value="InterPro"/>
</dbReference>
<keyword evidence="5" id="KW-0256">Endoplasmic reticulum</keyword>
<dbReference type="InterPro" id="IPR006639">
    <property type="entry name" value="Preselin/SPP"/>
</dbReference>
<sequence length="587" mass="64643">MASPSETPVLAEGDNFTHVGNDTLVAPAPILKVIQKLGFLSLELKIVISAMAIIYIGAHGALRRPPSASPAKSGKKKKEDQFAEGFTPSDAILLPVLAGFVLIGLYYIIKWIQDPSILNKILQTYMSVVGVISLSKLLGDTLEFVTSMFFPSMWRDSQGQIFHIDGRRRCQELLIRPQDETSERRTDTKKTTPLAGFLSERSFSARTQHSLWKARHLLTEKWIVRVAVHGIGKESFPIKLVHVIGILLAMSTTFTYSLTGATLLSNLMGAGFCYGTSMIMSCTSFATGSLVLLGLFVYDIVMVFYTPYMITVAKTIDAPIKLVFEGPSGASLLGLGDIVIPGIFICLALRFDLWQYYQKKAKYVPTSLETVSQDPSSEQTVTTTETQYRTVKPTFVDPQGRWGDRLWTSTWLGIFFGKPATPTLAAAAFPKPYFYASMFGYFLGMLTTLAMLIIFRHGQPALLYLVPGVVGSTWLTGLVRGELKAMWTYTEDGSLDTEDVVVELDADGRVVKEISSKKEGDDEAKEPKSEKDLQTEPTTSKKEEKAGEQGQADVKASASNPLEISEKGYDVFLFSISAPGTKDLKED</sequence>
<dbReference type="PANTHER" id="PTHR12174:SF23">
    <property type="entry name" value="MINOR HISTOCOMPATIBILITY ANTIGEN H13"/>
    <property type="match status" value="1"/>
</dbReference>
<proteinExistence type="inferred from homology"/>
<evidence type="ECO:0000313" key="11">
    <source>
        <dbReference type="Proteomes" id="UP000014074"/>
    </source>
</evidence>
<dbReference type="HOGENOM" id="CLU_023799_1_1_1"/>